<evidence type="ECO:0000313" key="6">
    <source>
        <dbReference type="EMBL" id="MEC5384983.1"/>
    </source>
</evidence>
<dbReference type="RefSeq" id="WP_327597948.1">
    <property type="nucleotide sequence ID" value="NZ_JAYXHS010000001.1"/>
</dbReference>
<evidence type="ECO:0000256" key="3">
    <source>
        <dbReference type="ARBA" id="ARBA00022989"/>
    </source>
</evidence>
<evidence type="ECO:0000256" key="2">
    <source>
        <dbReference type="ARBA" id="ARBA00022692"/>
    </source>
</evidence>
<feature type="transmembrane region" description="Helical" evidence="5">
    <location>
        <begin position="72"/>
        <end position="91"/>
    </location>
</feature>
<sequence length="144" mass="16034">MRQLRYPYASTGSAKLLAVFFVVAGSLHFLWPQAYARIVPPWVPLPLVMVWLSGACEIAGGLGVLEARWQRLAGLGLIALSLAVFPANVQMLLNAQAAHASPVAQTLLWLRLPMQLPLIYWIWRTTLARATRPALQGMDMRMDR</sequence>
<dbReference type="PANTHER" id="PTHR36974:SF1">
    <property type="entry name" value="DOXX FAMILY MEMBRANE PROTEIN"/>
    <property type="match status" value="1"/>
</dbReference>
<keyword evidence="3 5" id="KW-1133">Transmembrane helix</keyword>
<evidence type="ECO:0000256" key="5">
    <source>
        <dbReference type="SAM" id="Phobius"/>
    </source>
</evidence>
<evidence type="ECO:0000256" key="4">
    <source>
        <dbReference type="ARBA" id="ARBA00023136"/>
    </source>
</evidence>
<comment type="subcellular location">
    <subcellularLocation>
        <location evidence="1">Membrane</location>
        <topology evidence="1">Multi-pass membrane protein</topology>
    </subcellularLocation>
</comment>
<dbReference type="Proteomes" id="UP001331561">
    <property type="component" value="Unassembled WGS sequence"/>
</dbReference>
<accession>A0ABU6JZQ6</accession>
<keyword evidence="4 5" id="KW-0472">Membrane</keyword>
<dbReference type="Pfam" id="PF07681">
    <property type="entry name" value="DoxX"/>
    <property type="match status" value="1"/>
</dbReference>
<keyword evidence="7" id="KW-1185">Reference proteome</keyword>
<evidence type="ECO:0000256" key="1">
    <source>
        <dbReference type="ARBA" id="ARBA00004141"/>
    </source>
</evidence>
<protein>
    <submittedName>
        <fullName evidence="6">DoxX family membrane protein</fullName>
    </submittedName>
</protein>
<keyword evidence="2 5" id="KW-0812">Transmembrane</keyword>
<name>A0ABU6JZQ6_9RHOO</name>
<proteinExistence type="predicted"/>
<feature type="transmembrane region" description="Helical" evidence="5">
    <location>
        <begin position="103"/>
        <end position="123"/>
    </location>
</feature>
<comment type="caution">
    <text evidence="6">The sequence shown here is derived from an EMBL/GenBank/DDBJ whole genome shotgun (WGS) entry which is preliminary data.</text>
</comment>
<organism evidence="6 7">
    <name type="scientific">Uliginosibacterium silvisoli</name>
    <dbReference type="NCBI Taxonomy" id="3114758"/>
    <lineage>
        <taxon>Bacteria</taxon>
        <taxon>Pseudomonadati</taxon>
        <taxon>Pseudomonadota</taxon>
        <taxon>Betaproteobacteria</taxon>
        <taxon>Rhodocyclales</taxon>
        <taxon>Zoogloeaceae</taxon>
        <taxon>Uliginosibacterium</taxon>
    </lineage>
</organism>
<dbReference type="EMBL" id="JAYXHS010000001">
    <property type="protein sequence ID" value="MEC5384983.1"/>
    <property type="molecule type" value="Genomic_DNA"/>
</dbReference>
<evidence type="ECO:0000313" key="7">
    <source>
        <dbReference type="Proteomes" id="UP001331561"/>
    </source>
</evidence>
<gene>
    <name evidence="6" type="ORF">VVD49_04570</name>
</gene>
<feature type="transmembrane region" description="Helical" evidence="5">
    <location>
        <begin position="46"/>
        <end position="65"/>
    </location>
</feature>
<reference evidence="6 7" key="1">
    <citation type="submission" date="2024-01" db="EMBL/GenBank/DDBJ databases">
        <title>Uliginosibacterium soil sp. nov.</title>
        <authorList>
            <person name="Lv Y."/>
        </authorList>
    </citation>
    <scope>NUCLEOTIDE SEQUENCE [LARGE SCALE GENOMIC DNA]</scope>
    <source>
        <strain evidence="6 7">H3</strain>
    </source>
</reference>
<dbReference type="InterPro" id="IPR032808">
    <property type="entry name" value="DoxX"/>
</dbReference>
<dbReference type="PANTHER" id="PTHR36974">
    <property type="entry name" value="MEMBRANE PROTEIN-RELATED"/>
    <property type="match status" value="1"/>
</dbReference>